<evidence type="ECO:0000313" key="1">
    <source>
        <dbReference type="EMBL" id="KAG2178241.1"/>
    </source>
</evidence>
<dbReference type="AlphaFoldDB" id="A0A8H7PQI6"/>
<dbReference type="PANTHER" id="PTHR28002">
    <property type="entry name" value="MIOREX COMPLEX COMPONENT 11"/>
    <property type="match status" value="1"/>
</dbReference>
<reference evidence="1" key="1">
    <citation type="submission" date="2020-12" db="EMBL/GenBank/DDBJ databases">
        <title>Metabolic potential, ecology and presence of endohyphal bacteria is reflected in genomic diversity of Mucoromycotina.</title>
        <authorList>
            <person name="Muszewska A."/>
            <person name="Okrasinska A."/>
            <person name="Steczkiewicz K."/>
            <person name="Drgas O."/>
            <person name="Orlowska M."/>
            <person name="Perlinska-Lenart U."/>
            <person name="Aleksandrzak-Piekarczyk T."/>
            <person name="Szatraj K."/>
            <person name="Zielenkiewicz U."/>
            <person name="Pilsyk S."/>
            <person name="Malc E."/>
            <person name="Mieczkowski P."/>
            <person name="Kruszewska J.S."/>
            <person name="Biernat P."/>
            <person name="Pawlowska J."/>
        </authorList>
    </citation>
    <scope>NUCLEOTIDE SEQUENCE</scope>
    <source>
        <strain evidence="1">WA0000067209</strain>
    </source>
</reference>
<dbReference type="Pfam" id="PF10306">
    <property type="entry name" value="FLILHELTA"/>
    <property type="match status" value="1"/>
</dbReference>
<accession>A0A8H7PQI6</accession>
<evidence type="ECO:0000313" key="2">
    <source>
        <dbReference type="Proteomes" id="UP000654370"/>
    </source>
</evidence>
<dbReference type="InterPro" id="IPR018811">
    <property type="entry name" value="MRX11"/>
</dbReference>
<proteinExistence type="predicted"/>
<organism evidence="1 2">
    <name type="scientific">Mortierella isabellina</name>
    <name type="common">Filamentous fungus</name>
    <name type="synonym">Umbelopsis isabellina</name>
    <dbReference type="NCBI Taxonomy" id="91625"/>
    <lineage>
        <taxon>Eukaryota</taxon>
        <taxon>Fungi</taxon>
        <taxon>Fungi incertae sedis</taxon>
        <taxon>Mucoromycota</taxon>
        <taxon>Mucoromycotina</taxon>
        <taxon>Umbelopsidomycetes</taxon>
        <taxon>Umbelopsidales</taxon>
        <taxon>Umbelopsidaceae</taxon>
        <taxon>Umbelopsis</taxon>
    </lineage>
</organism>
<name>A0A8H7PQI6_MORIS</name>
<comment type="caution">
    <text evidence="1">The sequence shown here is derived from an EMBL/GenBank/DDBJ whole genome shotgun (WGS) entry which is preliminary data.</text>
</comment>
<keyword evidence="2" id="KW-1185">Reference proteome</keyword>
<protein>
    <submittedName>
        <fullName evidence="1">Uncharacterized protein</fullName>
    </submittedName>
</protein>
<dbReference type="EMBL" id="JAEPQZ010000008">
    <property type="protein sequence ID" value="KAG2178241.1"/>
    <property type="molecule type" value="Genomic_DNA"/>
</dbReference>
<dbReference type="GO" id="GO:0005739">
    <property type="term" value="C:mitochondrion"/>
    <property type="evidence" value="ECO:0007669"/>
    <property type="project" value="TreeGrafter"/>
</dbReference>
<dbReference type="Proteomes" id="UP000654370">
    <property type="component" value="Unassembled WGS sequence"/>
</dbReference>
<dbReference type="PANTHER" id="PTHR28002:SF1">
    <property type="entry name" value="MIOREX COMPLEX COMPONENT 11"/>
    <property type="match status" value="1"/>
</dbReference>
<sequence>MRGVRFYSQSQQALRGWRKYAHQFRDKPASYITSFAILHELTAIVPLPVVYYFLDYTQLNIPVPEEYIAEGNRVVSKMRTKYGYEPLDPNSRAMVNMVASYAVVKALLPLRIAASVAMTPFMAERAVGPIANLFGRFARPTK</sequence>
<gene>
    <name evidence="1" type="ORF">INT43_003494</name>
</gene>
<dbReference type="OrthoDB" id="5580261at2759"/>